<dbReference type="InterPro" id="IPR003021">
    <property type="entry name" value="Rad1_Rec1_Rad17"/>
</dbReference>
<keyword evidence="4" id="KW-0234">DNA repair</keyword>
<evidence type="ECO:0000313" key="7">
    <source>
        <dbReference type="Proteomes" id="UP001445335"/>
    </source>
</evidence>
<evidence type="ECO:0000256" key="3">
    <source>
        <dbReference type="ARBA" id="ARBA00022763"/>
    </source>
</evidence>
<comment type="caution">
    <text evidence="6">The sequence shown here is derived from an EMBL/GenBank/DDBJ whole genome shotgun (WGS) entry which is preliminary data.</text>
</comment>
<keyword evidence="5" id="KW-0539">Nucleus</keyword>
<evidence type="ECO:0000256" key="5">
    <source>
        <dbReference type="ARBA" id="ARBA00023242"/>
    </source>
</evidence>
<name>A0AAW1QHZ0_9CHLO</name>
<evidence type="ECO:0000256" key="1">
    <source>
        <dbReference type="ARBA" id="ARBA00004123"/>
    </source>
</evidence>
<dbReference type="GO" id="GO:0006281">
    <property type="term" value="P:DNA repair"/>
    <property type="evidence" value="ECO:0007669"/>
    <property type="project" value="UniProtKB-KW"/>
</dbReference>
<reference evidence="6 7" key="1">
    <citation type="journal article" date="2024" name="Nat. Commun.">
        <title>Phylogenomics reveals the evolutionary origins of lichenization in chlorophyte algae.</title>
        <authorList>
            <person name="Puginier C."/>
            <person name="Libourel C."/>
            <person name="Otte J."/>
            <person name="Skaloud P."/>
            <person name="Haon M."/>
            <person name="Grisel S."/>
            <person name="Petersen M."/>
            <person name="Berrin J.G."/>
            <person name="Delaux P.M."/>
            <person name="Dal Grande F."/>
            <person name="Keller J."/>
        </authorList>
    </citation>
    <scope>NUCLEOTIDE SEQUENCE [LARGE SCALE GENOMIC DNA]</scope>
    <source>
        <strain evidence="6 7">SAG 245.80</strain>
    </source>
</reference>
<accession>A0AAW1QHZ0</accession>
<dbReference type="Gene3D" id="3.70.10.10">
    <property type="match status" value="1"/>
</dbReference>
<evidence type="ECO:0000256" key="4">
    <source>
        <dbReference type="ARBA" id="ARBA00023204"/>
    </source>
</evidence>
<dbReference type="AlphaFoldDB" id="A0AAW1QHZ0"/>
<dbReference type="GO" id="GO:0030896">
    <property type="term" value="C:checkpoint clamp complex"/>
    <property type="evidence" value="ECO:0007669"/>
    <property type="project" value="TreeGrafter"/>
</dbReference>
<evidence type="ECO:0000313" key="6">
    <source>
        <dbReference type="EMBL" id="KAK9820866.1"/>
    </source>
</evidence>
<comment type="similarity">
    <text evidence="2">Belongs to the rad1 family.</text>
</comment>
<keyword evidence="7" id="KW-1185">Reference proteome</keyword>
<evidence type="ECO:0000256" key="2">
    <source>
        <dbReference type="ARBA" id="ARBA00010991"/>
    </source>
</evidence>
<protein>
    <recommendedName>
        <fullName evidence="8">Cell cycle checkpoint protein RAD1</fullName>
    </recommendedName>
</protein>
<dbReference type="GO" id="GO:0000077">
    <property type="term" value="P:DNA damage checkpoint signaling"/>
    <property type="evidence" value="ECO:0007669"/>
    <property type="project" value="InterPro"/>
</dbReference>
<dbReference type="EMBL" id="JALJOU010000112">
    <property type="protein sequence ID" value="KAK9820866.1"/>
    <property type="molecule type" value="Genomic_DNA"/>
</dbReference>
<dbReference type="PANTHER" id="PTHR10870:SF0">
    <property type="entry name" value="CELL CYCLE CHECKPOINT PROTEIN RAD1"/>
    <property type="match status" value="1"/>
</dbReference>
<sequence length="288" mass="31636">MVSVLQAIKASNTHQLCTVILHADGLSVRWEDESKSLQASVFLRKELFVEYEVPWLRKEFGLQLGLLVDTLHVFTAGTAELVLRYPGANQELICEMTEEGAGGVLCTYASLDSMEVEPPRDLVGFWEGPESFFLVPGAMMKEVIDDMEWGAVSKSVEVLMQRSPPRIVLSSRGIGGLLITLPVGQLTSVQCATPEVRQIYKHKHLKTAFAHLPQSKDASASMGTKVTLDSQGMIKVSHMLSLGGAEARGGHYTSEAAYQDSQRVAEQQRVSMVQFLILPEDAGEDDEL</sequence>
<dbReference type="PANTHER" id="PTHR10870">
    <property type="entry name" value="CELL CYCLE CHECKPOINT PROTEIN RAD1"/>
    <property type="match status" value="1"/>
</dbReference>
<evidence type="ECO:0008006" key="8">
    <source>
        <dbReference type="Google" id="ProtNLM"/>
    </source>
</evidence>
<organism evidence="6 7">
    <name type="scientific">Elliptochloris bilobata</name>
    <dbReference type="NCBI Taxonomy" id="381761"/>
    <lineage>
        <taxon>Eukaryota</taxon>
        <taxon>Viridiplantae</taxon>
        <taxon>Chlorophyta</taxon>
        <taxon>core chlorophytes</taxon>
        <taxon>Trebouxiophyceae</taxon>
        <taxon>Trebouxiophyceae incertae sedis</taxon>
        <taxon>Elliptochloris clade</taxon>
        <taxon>Elliptochloris</taxon>
    </lineage>
</organism>
<gene>
    <name evidence="6" type="ORF">WJX81_006622</name>
</gene>
<comment type="subcellular location">
    <subcellularLocation>
        <location evidence="1">Nucleus</location>
    </subcellularLocation>
</comment>
<keyword evidence="3" id="KW-0227">DNA damage</keyword>
<proteinExistence type="inferred from homology"/>
<dbReference type="Pfam" id="PF02144">
    <property type="entry name" value="Rad1"/>
    <property type="match status" value="1"/>
</dbReference>
<dbReference type="Proteomes" id="UP001445335">
    <property type="component" value="Unassembled WGS sequence"/>
</dbReference>